<evidence type="ECO:0000313" key="4">
    <source>
        <dbReference type="EMBL" id="RDW69228.1"/>
    </source>
</evidence>
<dbReference type="InterPro" id="IPR053181">
    <property type="entry name" value="EcdB-like_regulator"/>
</dbReference>
<evidence type="ECO:0000256" key="1">
    <source>
        <dbReference type="ARBA" id="ARBA00023242"/>
    </source>
</evidence>
<feature type="region of interest" description="Disordered" evidence="2">
    <location>
        <begin position="234"/>
        <end position="255"/>
    </location>
</feature>
<dbReference type="CDD" id="cd00067">
    <property type="entry name" value="GAL4"/>
    <property type="match status" value="1"/>
</dbReference>
<dbReference type="Pfam" id="PF00172">
    <property type="entry name" value="Zn_clus"/>
    <property type="match status" value="1"/>
</dbReference>
<dbReference type="PROSITE" id="PS50048">
    <property type="entry name" value="ZN2_CY6_FUNGAL_2"/>
    <property type="match status" value="1"/>
</dbReference>
<organism evidence="4 5">
    <name type="scientific">Coleophoma cylindrospora</name>
    <dbReference type="NCBI Taxonomy" id="1849047"/>
    <lineage>
        <taxon>Eukaryota</taxon>
        <taxon>Fungi</taxon>
        <taxon>Dikarya</taxon>
        <taxon>Ascomycota</taxon>
        <taxon>Pezizomycotina</taxon>
        <taxon>Leotiomycetes</taxon>
        <taxon>Helotiales</taxon>
        <taxon>Dermateaceae</taxon>
        <taxon>Coleophoma</taxon>
    </lineage>
</organism>
<dbReference type="SUPFAM" id="SSF57701">
    <property type="entry name" value="Zn2/Cys6 DNA-binding domain"/>
    <property type="match status" value="1"/>
</dbReference>
<dbReference type="GO" id="GO:0008270">
    <property type="term" value="F:zinc ion binding"/>
    <property type="evidence" value="ECO:0007669"/>
    <property type="project" value="InterPro"/>
</dbReference>
<dbReference type="PANTHER" id="PTHR47785">
    <property type="entry name" value="ZN(II)2CYS6 TRANSCRIPTION FACTOR (EUROFUNG)-RELATED-RELATED"/>
    <property type="match status" value="1"/>
</dbReference>
<dbReference type="GO" id="GO:0000981">
    <property type="term" value="F:DNA-binding transcription factor activity, RNA polymerase II-specific"/>
    <property type="evidence" value="ECO:0007669"/>
    <property type="project" value="InterPro"/>
</dbReference>
<protein>
    <recommendedName>
        <fullName evidence="3">Zn(2)-C6 fungal-type domain-containing protein</fullName>
    </recommendedName>
</protein>
<dbReference type="AlphaFoldDB" id="A0A3D8R5I2"/>
<evidence type="ECO:0000259" key="3">
    <source>
        <dbReference type="PROSITE" id="PS50048"/>
    </source>
</evidence>
<feature type="region of interest" description="Disordered" evidence="2">
    <location>
        <begin position="145"/>
        <end position="187"/>
    </location>
</feature>
<name>A0A3D8R5I2_9HELO</name>
<sequence>MDGPSTEPSWATPDLDLDLHATAPPTAGSLSHLLAPQGYPNSAHPPQPQLSPASSPAPAPAPKAKRPRMEKSRTGMSYPRKRAVTACQLCRVRKTKCNNARPKCRLCEDSGAECIYEDRADHSSFDPASLLMLERLNHIIERLDTITPASPPSASAPSPARGEPRHPQTARFAESSPPSEATASINHDHIDDEYLRIPSSRTTPDTILCWPIFEGQYPQDYLVETLFVAASEADAEDSSCNQPHPNPNPSHGRSYDVQEGNIQALVEKFITLVHIKNPILDVPSLRRHASPAAETIERVTIDGSMVGTVDGGLGARPTHRRVVLCSGAETHRTTGEWHYQGSVLLLVGGLPDVPSPAARSLAELPAGINNTSHVLESELRIELNLPESSIASIRYPDMFPSPPVSATPPVLPASSTLSLDHDANTPNSQDNPSTPNPHAVPTDQMEQESWYYYLTEIALRRIANRILNAFFKEELSLNTPIANMIADANRFEAECEQW</sequence>
<dbReference type="PROSITE" id="PS00463">
    <property type="entry name" value="ZN2_CY6_FUNGAL_1"/>
    <property type="match status" value="1"/>
</dbReference>
<evidence type="ECO:0000313" key="5">
    <source>
        <dbReference type="Proteomes" id="UP000256645"/>
    </source>
</evidence>
<keyword evidence="5" id="KW-1185">Reference proteome</keyword>
<feature type="compositionally biased region" description="Polar residues" evidence="2">
    <location>
        <begin position="413"/>
        <end position="433"/>
    </location>
</feature>
<dbReference type="SMART" id="SM00066">
    <property type="entry name" value="GAL4"/>
    <property type="match status" value="1"/>
</dbReference>
<dbReference type="Proteomes" id="UP000256645">
    <property type="component" value="Unassembled WGS sequence"/>
</dbReference>
<dbReference type="Gene3D" id="4.10.240.10">
    <property type="entry name" value="Zn(2)-C6 fungal-type DNA-binding domain"/>
    <property type="match status" value="1"/>
</dbReference>
<dbReference type="EMBL" id="PDLM01000009">
    <property type="protein sequence ID" value="RDW69228.1"/>
    <property type="molecule type" value="Genomic_DNA"/>
</dbReference>
<keyword evidence="1" id="KW-0539">Nucleus</keyword>
<feature type="region of interest" description="Disordered" evidence="2">
    <location>
        <begin position="1"/>
        <end position="78"/>
    </location>
</feature>
<dbReference type="STRING" id="1849047.A0A3D8R5I2"/>
<gene>
    <name evidence="4" type="ORF">BP6252_08248</name>
</gene>
<feature type="compositionally biased region" description="Low complexity" evidence="2">
    <location>
        <begin position="173"/>
        <end position="184"/>
    </location>
</feature>
<reference evidence="4 5" key="1">
    <citation type="journal article" date="2018" name="IMA Fungus">
        <title>IMA Genome-F 9: Draft genome sequence of Annulohypoxylon stygium, Aspergillus mulundensis, Berkeleyomyces basicola (syn. Thielaviopsis basicola), Ceratocystis smalleyi, two Cercospora beticola strains, Coleophoma cylindrospora, Fusarium fracticaudum, Phialophora cf. hyalina, and Morchella septimelata.</title>
        <authorList>
            <person name="Wingfield B.D."/>
            <person name="Bills G.F."/>
            <person name="Dong Y."/>
            <person name="Huang W."/>
            <person name="Nel W.J."/>
            <person name="Swalarsk-Parry B.S."/>
            <person name="Vaghefi N."/>
            <person name="Wilken P.M."/>
            <person name="An Z."/>
            <person name="de Beer Z.W."/>
            <person name="De Vos L."/>
            <person name="Chen L."/>
            <person name="Duong T.A."/>
            <person name="Gao Y."/>
            <person name="Hammerbacher A."/>
            <person name="Kikkert J.R."/>
            <person name="Li Y."/>
            <person name="Li H."/>
            <person name="Li K."/>
            <person name="Li Q."/>
            <person name="Liu X."/>
            <person name="Ma X."/>
            <person name="Naidoo K."/>
            <person name="Pethybridge S.J."/>
            <person name="Sun J."/>
            <person name="Steenkamp E.T."/>
            <person name="van der Nest M.A."/>
            <person name="van Wyk S."/>
            <person name="Wingfield M.J."/>
            <person name="Xiong C."/>
            <person name="Yue Q."/>
            <person name="Zhang X."/>
        </authorList>
    </citation>
    <scope>NUCLEOTIDE SEQUENCE [LARGE SCALE GENOMIC DNA]</scope>
    <source>
        <strain evidence="4 5">BP6252</strain>
    </source>
</reference>
<feature type="compositionally biased region" description="Pro residues" evidence="2">
    <location>
        <begin position="43"/>
        <end position="61"/>
    </location>
</feature>
<dbReference type="InterPro" id="IPR036864">
    <property type="entry name" value="Zn2-C6_fun-type_DNA-bd_sf"/>
</dbReference>
<dbReference type="InterPro" id="IPR001138">
    <property type="entry name" value="Zn2Cys6_DnaBD"/>
</dbReference>
<accession>A0A3D8R5I2</accession>
<proteinExistence type="predicted"/>
<comment type="caution">
    <text evidence="4">The sequence shown here is derived from an EMBL/GenBank/DDBJ whole genome shotgun (WGS) entry which is preliminary data.</text>
</comment>
<feature type="domain" description="Zn(2)-C6 fungal-type" evidence="3">
    <location>
        <begin position="86"/>
        <end position="116"/>
    </location>
</feature>
<feature type="region of interest" description="Disordered" evidence="2">
    <location>
        <begin position="404"/>
        <end position="442"/>
    </location>
</feature>
<evidence type="ECO:0000256" key="2">
    <source>
        <dbReference type="SAM" id="MobiDB-lite"/>
    </source>
</evidence>
<dbReference type="PANTHER" id="PTHR47785:SF5">
    <property type="entry name" value="ZN(II)2CYS6 TRANSCRIPTION FACTOR (EUROFUNG)"/>
    <property type="match status" value="1"/>
</dbReference>
<dbReference type="OrthoDB" id="4356994at2759"/>